<dbReference type="Proteomes" id="UP001148018">
    <property type="component" value="Unassembled WGS sequence"/>
</dbReference>
<evidence type="ECO:0000313" key="2">
    <source>
        <dbReference type="EMBL" id="KAJ3599608.1"/>
    </source>
</evidence>
<accession>A0A9Q0IIS6</accession>
<sequence length="68" mass="7795">MRTERSIEPVPLEEHEEHIDGTKDHDYCSVPEPSAQDMAASSAEDLSKEVEDLRKYRRDLSSESLVYS</sequence>
<dbReference type="AlphaFoldDB" id="A0A9Q0IIS6"/>
<feature type="compositionally biased region" description="Basic and acidic residues" evidence="1">
    <location>
        <begin position="1"/>
        <end position="27"/>
    </location>
</feature>
<dbReference type="EMBL" id="JANIIK010000048">
    <property type="protein sequence ID" value="KAJ3599608.1"/>
    <property type="molecule type" value="Genomic_DNA"/>
</dbReference>
<name>A0A9Q0IIS6_9TELE</name>
<proteinExistence type="predicted"/>
<evidence type="ECO:0000313" key="3">
    <source>
        <dbReference type="Proteomes" id="UP001148018"/>
    </source>
</evidence>
<evidence type="ECO:0000256" key="1">
    <source>
        <dbReference type="SAM" id="MobiDB-lite"/>
    </source>
</evidence>
<organism evidence="2 3">
    <name type="scientific">Muraenolepis orangiensis</name>
    <name type="common">Patagonian moray cod</name>
    <dbReference type="NCBI Taxonomy" id="630683"/>
    <lineage>
        <taxon>Eukaryota</taxon>
        <taxon>Metazoa</taxon>
        <taxon>Chordata</taxon>
        <taxon>Craniata</taxon>
        <taxon>Vertebrata</taxon>
        <taxon>Euteleostomi</taxon>
        <taxon>Actinopterygii</taxon>
        <taxon>Neopterygii</taxon>
        <taxon>Teleostei</taxon>
        <taxon>Neoteleostei</taxon>
        <taxon>Acanthomorphata</taxon>
        <taxon>Zeiogadaria</taxon>
        <taxon>Gadariae</taxon>
        <taxon>Gadiformes</taxon>
        <taxon>Muraenolepidoidei</taxon>
        <taxon>Muraenolepididae</taxon>
        <taxon>Muraenolepis</taxon>
    </lineage>
</organism>
<gene>
    <name evidence="2" type="ORF">NHX12_033564</name>
</gene>
<dbReference type="OrthoDB" id="8392045at2759"/>
<feature type="non-terminal residue" evidence="2">
    <location>
        <position position="68"/>
    </location>
</feature>
<comment type="caution">
    <text evidence="2">The sequence shown here is derived from an EMBL/GenBank/DDBJ whole genome shotgun (WGS) entry which is preliminary data.</text>
</comment>
<keyword evidence="3" id="KW-1185">Reference proteome</keyword>
<protein>
    <submittedName>
        <fullName evidence="2">Uncharacterized protein</fullName>
    </submittedName>
</protein>
<feature type="region of interest" description="Disordered" evidence="1">
    <location>
        <begin position="1"/>
        <end position="46"/>
    </location>
</feature>
<reference evidence="2" key="1">
    <citation type="submission" date="2022-07" db="EMBL/GenBank/DDBJ databases">
        <title>Chromosome-level genome of Muraenolepis orangiensis.</title>
        <authorList>
            <person name="Kim J."/>
        </authorList>
    </citation>
    <scope>NUCLEOTIDE SEQUENCE</scope>
    <source>
        <strain evidence="2">KU_S4_2022</strain>
        <tissue evidence="2">Muscle</tissue>
    </source>
</reference>